<keyword evidence="11 12" id="KW-1208">Phospholipid metabolism</keyword>
<comment type="cofactor">
    <cofactor evidence="12">
        <name>Mg(2+)</name>
        <dbReference type="ChEBI" id="CHEBI:18420"/>
    </cofactor>
</comment>
<dbReference type="InterPro" id="IPR044878">
    <property type="entry name" value="UbiA_sf"/>
</dbReference>
<keyword evidence="6 12" id="KW-0460">Magnesium</keyword>
<keyword evidence="10 12" id="KW-0594">Phospholipid biosynthesis</keyword>
<comment type="catalytic activity">
    <reaction evidence="12">
        <text>sn-3-O-(geranylgeranyl)glycerol 1-phosphate + (2E,6E,10E)-geranylgeranyl diphosphate = 2,3-bis-O-(geranylgeranyl)-sn-glycerol 1-phosphate + diphosphate</text>
        <dbReference type="Rhea" id="RHEA:18109"/>
        <dbReference type="ChEBI" id="CHEBI:33019"/>
        <dbReference type="ChEBI" id="CHEBI:57677"/>
        <dbReference type="ChEBI" id="CHEBI:58756"/>
        <dbReference type="ChEBI" id="CHEBI:58837"/>
        <dbReference type="EC" id="2.5.1.42"/>
    </reaction>
</comment>
<evidence type="ECO:0000256" key="8">
    <source>
        <dbReference type="ARBA" id="ARBA00023098"/>
    </source>
</evidence>
<dbReference type="RefSeq" id="WP_266086129.1">
    <property type="nucleotide sequence ID" value="NZ_RKLV01000002.1"/>
</dbReference>
<dbReference type="Gene3D" id="1.10.357.140">
    <property type="entry name" value="UbiA prenyltransferase"/>
    <property type="match status" value="1"/>
</dbReference>
<dbReference type="Proteomes" id="UP001149411">
    <property type="component" value="Unassembled WGS sequence"/>
</dbReference>
<evidence type="ECO:0000256" key="4">
    <source>
        <dbReference type="ARBA" id="ARBA00022679"/>
    </source>
</evidence>
<keyword evidence="5 12" id="KW-0812">Transmembrane</keyword>
<keyword evidence="2 12" id="KW-1003">Cell membrane</keyword>
<protein>
    <recommendedName>
        <fullName evidence="12">Digeranylgeranylglyceryl phosphate synthase</fullName>
        <shortName evidence="12">DGGGP synthase</shortName>
        <shortName evidence="12">DGGGPS</shortName>
        <ecNumber evidence="12">2.5.1.42</ecNumber>
    </recommendedName>
    <alternativeName>
        <fullName evidence="12">(S)-2,3-di-O-geranylgeranylglyceryl phosphate synthase</fullName>
    </alternativeName>
    <alternativeName>
        <fullName evidence="12">Geranylgeranylglycerol-phosphate geranylgeranyltransferase</fullName>
    </alternativeName>
</protein>
<comment type="pathway">
    <text evidence="12">Membrane lipid metabolism; glycerophospholipid metabolism.</text>
</comment>
<dbReference type="GO" id="GO:0047295">
    <property type="term" value="F:geranylgeranylglycerol-phosphate geranylgeranyltransferase activity"/>
    <property type="evidence" value="ECO:0007669"/>
    <property type="project" value="UniProtKB-UniRule"/>
</dbReference>
<dbReference type="NCBIfam" id="NF009521">
    <property type="entry name" value="PRK12882.1"/>
    <property type="match status" value="1"/>
</dbReference>
<keyword evidence="3 12" id="KW-0444">Lipid biosynthesis</keyword>
<keyword evidence="9 12" id="KW-0472">Membrane</keyword>
<dbReference type="EC" id="2.5.1.42" evidence="12"/>
<evidence type="ECO:0000256" key="12">
    <source>
        <dbReference type="HAMAP-Rule" id="MF_01286"/>
    </source>
</evidence>
<evidence type="ECO:0000313" key="13">
    <source>
        <dbReference type="EMBL" id="MCX2818343.1"/>
    </source>
</evidence>
<evidence type="ECO:0000313" key="14">
    <source>
        <dbReference type="Proteomes" id="UP001149411"/>
    </source>
</evidence>
<comment type="caution">
    <text evidence="13">The sequence shown here is derived from an EMBL/GenBank/DDBJ whole genome shotgun (WGS) entry which is preliminary data.</text>
</comment>
<evidence type="ECO:0000256" key="1">
    <source>
        <dbReference type="ARBA" id="ARBA00004651"/>
    </source>
</evidence>
<reference evidence="13" key="1">
    <citation type="submission" date="2022-09" db="EMBL/GenBank/DDBJ databases">
        <title>Haloadaptaus new haloarchaeum isolated from saline soil.</title>
        <authorList>
            <person name="Duran-Viseras A."/>
            <person name="Sanchez-Porro C."/>
            <person name="Ventosa A."/>
        </authorList>
    </citation>
    <scope>NUCLEOTIDE SEQUENCE</scope>
    <source>
        <strain evidence="13">F3-133</strain>
    </source>
</reference>
<evidence type="ECO:0000256" key="10">
    <source>
        <dbReference type="ARBA" id="ARBA00023209"/>
    </source>
</evidence>
<dbReference type="InterPro" id="IPR023547">
    <property type="entry name" value="DGGGP_synth"/>
</dbReference>
<dbReference type="PANTHER" id="PTHR42723:SF1">
    <property type="entry name" value="CHLOROPHYLL SYNTHASE, CHLOROPLASTIC"/>
    <property type="match status" value="1"/>
</dbReference>
<evidence type="ECO:0000256" key="9">
    <source>
        <dbReference type="ARBA" id="ARBA00023136"/>
    </source>
</evidence>
<feature type="transmembrane region" description="Helical" evidence="12">
    <location>
        <begin position="226"/>
        <end position="244"/>
    </location>
</feature>
<comment type="similarity">
    <text evidence="12">Belongs to the UbiA prenyltransferase family. DGGGP synthase subfamily.</text>
</comment>
<dbReference type="GO" id="GO:0000287">
    <property type="term" value="F:magnesium ion binding"/>
    <property type="evidence" value="ECO:0007669"/>
    <property type="project" value="UniProtKB-UniRule"/>
</dbReference>
<evidence type="ECO:0000256" key="5">
    <source>
        <dbReference type="ARBA" id="ARBA00022692"/>
    </source>
</evidence>
<feature type="transmembrane region" description="Helical" evidence="12">
    <location>
        <begin position="256"/>
        <end position="273"/>
    </location>
</feature>
<dbReference type="Gene3D" id="1.20.120.1780">
    <property type="entry name" value="UbiA prenyltransferase"/>
    <property type="match status" value="1"/>
</dbReference>
<keyword evidence="4 12" id="KW-0808">Transferase</keyword>
<dbReference type="Pfam" id="PF01040">
    <property type="entry name" value="UbiA"/>
    <property type="match status" value="1"/>
</dbReference>
<dbReference type="PANTHER" id="PTHR42723">
    <property type="entry name" value="CHLOROPHYLL SYNTHASE"/>
    <property type="match status" value="1"/>
</dbReference>
<feature type="transmembrane region" description="Helical" evidence="12">
    <location>
        <begin position="199"/>
        <end position="220"/>
    </location>
</feature>
<feature type="transmembrane region" description="Helical" evidence="12">
    <location>
        <begin position="129"/>
        <end position="146"/>
    </location>
</feature>
<sequence length="274" mass="27888">MKEKVVAALELTRPTNAGVGALGAAVGGYVGGSLGVPVAVAAVVTAFGTGAGNAVNDYYDADIDAVNRPDRPVPSGRISRRGAAFVSAALFAAALVLTVALLPLLAVGIGVVNLVVLVVYSSHLKRMPLVGNVAVAYLAGSAFLFGGAAAEGVRYTVVLFFLAGLVNLGREIVKDVEDVEGDAAEGARTLPVVYGERRAVLLATASVLVAVGLSPAPYFVFDGFGTAYLVAVATADVVLLEGVRRSWKSPSSGQKLLKTAMFVALVAFIAGRAV</sequence>
<evidence type="ECO:0000256" key="6">
    <source>
        <dbReference type="ARBA" id="ARBA00022842"/>
    </source>
</evidence>
<feature type="transmembrane region" description="Helical" evidence="12">
    <location>
        <begin position="84"/>
        <end position="117"/>
    </location>
</feature>
<evidence type="ECO:0000256" key="7">
    <source>
        <dbReference type="ARBA" id="ARBA00022989"/>
    </source>
</evidence>
<dbReference type="AlphaFoldDB" id="A0A9Q4C2N0"/>
<evidence type="ECO:0000256" key="11">
    <source>
        <dbReference type="ARBA" id="ARBA00023264"/>
    </source>
</evidence>
<keyword evidence="14" id="KW-1185">Reference proteome</keyword>
<dbReference type="HAMAP" id="MF_01286">
    <property type="entry name" value="DGGGP_synth"/>
    <property type="match status" value="1"/>
</dbReference>
<dbReference type="InterPro" id="IPR000537">
    <property type="entry name" value="UbiA_prenyltransferase"/>
</dbReference>
<evidence type="ECO:0000256" key="3">
    <source>
        <dbReference type="ARBA" id="ARBA00022516"/>
    </source>
</evidence>
<dbReference type="GO" id="GO:0005886">
    <property type="term" value="C:plasma membrane"/>
    <property type="evidence" value="ECO:0007669"/>
    <property type="project" value="UniProtKB-SubCell"/>
</dbReference>
<organism evidence="13 14">
    <name type="scientific">Halorutilus salinus</name>
    <dbReference type="NCBI Taxonomy" id="2487751"/>
    <lineage>
        <taxon>Archaea</taxon>
        <taxon>Methanobacteriati</taxon>
        <taxon>Methanobacteriota</taxon>
        <taxon>Stenosarchaea group</taxon>
        <taxon>Halobacteria</taxon>
        <taxon>Halorutilales</taxon>
        <taxon>Halorutilaceae</taxon>
        <taxon>Halorutilus</taxon>
    </lineage>
</organism>
<dbReference type="EMBL" id="RKLV01000002">
    <property type="protein sequence ID" value="MCX2818343.1"/>
    <property type="molecule type" value="Genomic_DNA"/>
</dbReference>
<keyword evidence="8 12" id="KW-0443">Lipid metabolism</keyword>
<gene>
    <name evidence="13" type="ORF">EGH25_03120</name>
</gene>
<comment type="subcellular location">
    <subcellularLocation>
        <location evidence="1 12">Cell membrane</location>
        <topology evidence="1 12">Multi-pass membrane protein</topology>
    </subcellularLocation>
</comment>
<dbReference type="GO" id="GO:0046474">
    <property type="term" value="P:glycerophospholipid biosynthetic process"/>
    <property type="evidence" value="ECO:0007669"/>
    <property type="project" value="UniProtKB-UniRule"/>
</dbReference>
<comment type="function">
    <text evidence="12">Prenyltransferase that catalyzes the transfer of the geranylgeranyl moiety of geranylgeranyl diphosphate (GGPP) to the C2 hydroxyl of (S)-3-O-geranylgeranylglyceryl phosphate (GGGP). This reaction is the second ether-bond-formation step in the biosynthesis of archaeal membrane lipids.</text>
</comment>
<dbReference type="InterPro" id="IPR050475">
    <property type="entry name" value="Prenyltransferase_related"/>
</dbReference>
<name>A0A9Q4C2N0_9EURY</name>
<keyword evidence="7 12" id="KW-1133">Transmembrane helix</keyword>
<dbReference type="CDD" id="cd13961">
    <property type="entry name" value="PT_UbiA_DGGGPS"/>
    <property type="match status" value="1"/>
</dbReference>
<evidence type="ECO:0000256" key="2">
    <source>
        <dbReference type="ARBA" id="ARBA00022475"/>
    </source>
</evidence>
<feature type="transmembrane region" description="Helical" evidence="12">
    <location>
        <begin position="152"/>
        <end position="169"/>
    </location>
</feature>
<proteinExistence type="inferred from homology"/>
<accession>A0A9Q4C2N0</accession>